<dbReference type="InterPro" id="IPR016167">
    <property type="entry name" value="FAD-bd_PCMH_sub1"/>
</dbReference>
<dbReference type="GO" id="GO:0005506">
    <property type="term" value="F:iron ion binding"/>
    <property type="evidence" value="ECO:0007669"/>
    <property type="project" value="InterPro"/>
</dbReference>
<evidence type="ECO:0000256" key="1">
    <source>
        <dbReference type="ARBA" id="ARBA00022630"/>
    </source>
</evidence>
<dbReference type="InterPro" id="IPR006058">
    <property type="entry name" value="2Fe2S_fd_BS"/>
</dbReference>
<sequence length="487" mass="53319">MIQFLLNDRLQQEATLSPDTTVLEYLRREAGRCGTKEGCASGDCGACTVVLAEPQGESLRYTPINACLTFMSAIQGKQLITVEDLKHQGRLHSVQQAMVDNHASQCGFCTPGFVMSLFALQKNHQQKEHFAVKRGVEREEVLHALSGNLCRCTGYRPIVDAAFAACQQPPADQFDRAEKMTLERLRAISPVAGQITQREGDLSLLPSTVDELAAAYTANPDARLVAGGTDLALEVTQRHHRLTQLISVSHIPEMKMLAVTDTNLLIGAAATLSDCMPFLAREFPDFGALLERFASQQIRNQGTFGGNIANASPIGDGGPVLLALGASLVLRRGSQRRTLPLEQFYLGYKHTALQSSEFIEQVVIPRAAGSTLKVYKVSKRLDDDISAVCGAFNLEVTDGVVTRVTIAYGGMAAIAKRAENCEQQLLGQPWQAATVERACQALMQDFQPIGDFRASQEYRMQVAKNLLRRCLIETTSPETLMRVTQYV</sequence>
<dbReference type="SMART" id="SM01092">
    <property type="entry name" value="CO_deh_flav_C"/>
    <property type="match status" value="1"/>
</dbReference>
<dbReference type="InterPro" id="IPR036884">
    <property type="entry name" value="2Fe-2S-bd_dom_sf"/>
</dbReference>
<dbReference type="SUPFAM" id="SSF54292">
    <property type="entry name" value="2Fe-2S ferredoxin-like"/>
    <property type="match status" value="1"/>
</dbReference>
<dbReference type="AlphaFoldDB" id="A0A1X0WGU2"/>
<keyword evidence="9" id="KW-1185">Reference proteome</keyword>
<dbReference type="Pfam" id="PF00941">
    <property type="entry name" value="FAD_binding_5"/>
    <property type="match status" value="1"/>
</dbReference>
<feature type="domain" description="2Fe-2S ferredoxin-type" evidence="6">
    <location>
        <begin position="1"/>
        <end position="85"/>
    </location>
</feature>
<accession>A0A1X0WGU2</accession>
<dbReference type="NCBIfam" id="TIGR02963">
    <property type="entry name" value="xanthine_xdhA"/>
    <property type="match status" value="1"/>
</dbReference>
<gene>
    <name evidence="8" type="ORF">BS640_07870</name>
</gene>
<dbReference type="RefSeq" id="WP_084912321.1">
    <property type="nucleotide sequence ID" value="NZ_CAUQAZ010000031.1"/>
</dbReference>
<protein>
    <submittedName>
        <fullName evidence="8">Xanthine dehydrogenase small subunit</fullName>
    </submittedName>
</protein>
<dbReference type="Pfam" id="PF03450">
    <property type="entry name" value="CO_deh_flav_C"/>
    <property type="match status" value="1"/>
</dbReference>
<evidence type="ECO:0000313" key="9">
    <source>
        <dbReference type="Proteomes" id="UP000192536"/>
    </source>
</evidence>
<evidence type="ECO:0000259" key="7">
    <source>
        <dbReference type="PROSITE" id="PS51387"/>
    </source>
</evidence>
<dbReference type="PIRSF" id="PIRSF036557">
    <property type="entry name" value="XdhA_RC"/>
    <property type="match status" value="1"/>
</dbReference>
<dbReference type="InterPro" id="IPR012675">
    <property type="entry name" value="Beta-grasp_dom_sf"/>
</dbReference>
<dbReference type="Gene3D" id="3.30.43.10">
    <property type="entry name" value="Uridine Diphospho-n-acetylenolpyruvylglucosamine Reductase, domain 2"/>
    <property type="match status" value="1"/>
</dbReference>
<evidence type="ECO:0000256" key="5">
    <source>
        <dbReference type="ARBA" id="ARBA00023004"/>
    </source>
</evidence>
<dbReference type="Pfam" id="PF01799">
    <property type="entry name" value="Fer2_2"/>
    <property type="match status" value="1"/>
</dbReference>
<dbReference type="InterPro" id="IPR001041">
    <property type="entry name" value="2Fe-2S_ferredoxin-type"/>
</dbReference>
<name>A0A1X0WGU2_9GAMM</name>
<keyword evidence="5" id="KW-0408">Iron</keyword>
<dbReference type="GeneID" id="93565892"/>
<dbReference type="Pfam" id="PF00111">
    <property type="entry name" value="Fer2"/>
    <property type="match status" value="1"/>
</dbReference>
<evidence type="ECO:0000259" key="6">
    <source>
        <dbReference type="PROSITE" id="PS51085"/>
    </source>
</evidence>
<dbReference type="PROSITE" id="PS51387">
    <property type="entry name" value="FAD_PCMH"/>
    <property type="match status" value="1"/>
</dbReference>
<dbReference type="PANTHER" id="PTHR45444">
    <property type="entry name" value="XANTHINE DEHYDROGENASE"/>
    <property type="match status" value="1"/>
</dbReference>
<dbReference type="InterPro" id="IPR036683">
    <property type="entry name" value="CO_DH_flav_C_dom_sf"/>
</dbReference>
<organism evidence="8 9">
    <name type="scientific">Rouxiella badensis</name>
    <dbReference type="NCBI Taxonomy" id="1646377"/>
    <lineage>
        <taxon>Bacteria</taxon>
        <taxon>Pseudomonadati</taxon>
        <taxon>Pseudomonadota</taxon>
        <taxon>Gammaproteobacteria</taxon>
        <taxon>Enterobacterales</taxon>
        <taxon>Yersiniaceae</taxon>
        <taxon>Rouxiella</taxon>
    </lineage>
</organism>
<feature type="domain" description="FAD-binding PCMH-type" evidence="7">
    <location>
        <begin position="196"/>
        <end position="369"/>
    </location>
</feature>
<evidence type="ECO:0000313" key="8">
    <source>
        <dbReference type="EMBL" id="ORJ26018.1"/>
    </source>
</evidence>
<dbReference type="InterPro" id="IPR012175">
    <property type="entry name" value="Xanth_DH_ssu_bac"/>
</dbReference>
<dbReference type="GO" id="GO:0071949">
    <property type="term" value="F:FAD binding"/>
    <property type="evidence" value="ECO:0007669"/>
    <property type="project" value="InterPro"/>
</dbReference>
<dbReference type="Gene3D" id="3.30.465.10">
    <property type="match status" value="1"/>
</dbReference>
<dbReference type="InterPro" id="IPR016169">
    <property type="entry name" value="FAD-bd_PCMH_sub2"/>
</dbReference>
<evidence type="ECO:0000256" key="3">
    <source>
        <dbReference type="ARBA" id="ARBA00022827"/>
    </source>
</evidence>
<dbReference type="InterPro" id="IPR036318">
    <property type="entry name" value="FAD-bd_PCMH-like_sf"/>
</dbReference>
<dbReference type="SUPFAM" id="SSF47741">
    <property type="entry name" value="CO dehydrogenase ISP C-domain like"/>
    <property type="match status" value="1"/>
</dbReference>
<reference evidence="8 9" key="1">
    <citation type="journal article" date="2017" name="Int. J. Syst. Evol. Microbiol.">
        <title>Rouxiella badensis sp. nov. and Rouxiella silvae sp. nov. isolated from peat bog soil in Germany and emendation of the genus description.</title>
        <authorList>
            <person name="Le Fleche-Mateos A."/>
            <person name="Kugler J.H."/>
            <person name="Hansen S.H."/>
            <person name="Syldatk C."/>
            <person name="Hausmann R."/>
            <person name="Lomprez F."/>
            <person name="Vandenbogaert M."/>
            <person name="Manuguerra J.C."/>
            <person name="Grimont P.A."/>
        </authorList>
    </citation>
    <scope>NUCLEOTIDE SEQUENCE [LARGE SCALE GENOMIC DNA]</scope>
    <source>
        <strain evidence="8 9">DSM 100043</strain>
    </source>
</reference>
<dbReference type="SUPFAM" id="SSF55447">
    <property type="entry name" value="CO dehydrogenase flavoprotein C-terminal domain-like"/>
    <property type="match status" value="1"/>
</dbReference>
<dbReference type="PANTHER" id="PTHR45444:SF3">
    <property type="entry name" value="XANTHINE DEHYDROGENASE"/>
    <property type="match status" value="1"/>
</dbReference>
<dbReference type="PROSITE" id="PS51085">
    <property type="entry name" value="2FE2S_FER_2"/>
    <property type="match status" value="1"/>
</dbReference>
<dbReference type="Proteomes" id="UP000192536">
    <property type="component" value="Unassembled WGS sequence"/>
</dbReference>
<comment type="caution">
    <text evidence="8">The sequence shown here is derived from an EMBL/GenBank/DDBJ whole genome shotgun (WGS) entry which is preliminary data.</text>
</comment>
<dbReference type="InterPro" id="IPR016208">
    <property type="entry name" value="Ald_Oxase/xanthine_DH-like"/>
</dbReference>
<evidence type="ECO:0000256" key="2">
    <source>
        <dbReference type="ARBA" id="ARBA00022723"/>
    </source>
</evidence>
<dbReference type="PROSITE" id="PS00197">
    <property type="entry name" value="2FE2S_FER_1"/>
    <property type="match status" value="1"/>
</dbReference>
<dbReference type="CDD" id="cd00207">
    <property type="entry name" value="fer2"/>
    <property type="match status" value="1"/>
</dbReference>
<dbReference type="Gene3D" id="1.10.150.120">
    <property type="entry name" value="[2Fe-2S]-binding domain"/>
    <property type="match status" value="1"/>
</dbReference>
<dbReference type="GO" id="GO:0004854">
    <property type="term" value="F:xanthine dehydrogenase activity"/>
    <property type="evidence" value="ECO:0007669"/>
    <property type="project" value="InterPro"/>
</dbReference>
<evidence type="ECO:0000256" key="4">
    <source>
        <dbReference type="ARBA" id="ARBA00023002"/>
    </source>
</evidence>
<dbReference type="SUPFAM" id="SSF56176">
    <property type="entry name" value="FAD-binding/transporter-associated domain-like"/>
    <property type="match status" value="1"/>
</dbReference>
<keyword evidence="1" id="KW-0285">Flavoprotein</keyword>
<dbReference type="EMBL" id="MRWE01000010">
    <property type="protein sequence ID" value="ORJ26018.1"/>
    <property type="molecule type" value="Genomic_DNA"/>
</dbReference>
<dbReference type="STRING" id="1646377.BS640_07870"/>
<dbReference type="InterPro" id="IPR014307">
    <property type="entry name" value="Xanthine_DH_ssu"/>
</dbReference>
<dbReference type="GO" id="GO:0051537">
    <property type="term" value="F:2 iron, 2 sulfur cluster binding"/>
    <property type="evidence" value="ECO:0007669"/>
    <property type="project" value="InterPro"/>
</dbReference>
<keyword evidence="4" id="KW-0560">Oxidoreductase</keyword>
<dbReference type="InterPro" id="IPR036010">
    <property type="entry name" value="2Fe-2S_ferredoxin-like_sf"/>
</dbReference>
<dbReference type="InterPro" id="IPR005107">
    <property type="entry name" value="CO_DH_flav_C"/>
</dbReference>
<keyword evidence="3" id="KW-0274">FAD</keyword>
<dbReference type="InterPro" id="IPR002888">
    <property type="entry name" value="2Fe-2S-bd"/>
</dbReference>
<proteinExistence type="predicted"/>
<dbReference type="InterPro" id="IPR016166">
    <property type="entry name" value="FAD-bd_PCMH"/>
</dbReference>
<keyword evidence="2" id="KW-0479">Metal-binding</keyword>
<dbReference type="Gene3D" id="3.10.20.30">
    <property type="match status" value="1"/>
</dbReference>
<dbReference type="InterPro" id="IPR002346">
    <property type="entry name" value="Mopterin_DH_FAD-bd"/>
</dbReference>
<dbReference type="Gene3D" id="3.30.390.50">
    <property type="entry name" value="CO dehydrogenase flavoprotein, C-terminal domain"/>
    <property type="match status" value="1"/>
</dbReference>